<reference evidence="1 2" key="1">
    <citation type="submission" date="2018-06" db="EMBL/GenBank/DDBJ databases">
        <authorList>
            <consortium name="Pathogen Informatics"/>
            <person name="Doyle S."/>
        </authorList>
    </citation>
    <scope>NUCLEOTIDE SEQUENCE [LARGE SCALE GENOMIC DNA]</scope>
    <source>
        <strain evidence="1 2">NCTC7915</strain>
    </source>
</reference>
<dbReference type="AlphaFoldDB" id="A0AA46BM18"/>
<accession>A0AA46BM18</accession>
<comment type="caution">
    <text evidence="1">The sequence shown here is derived from an EMBL/GenBank/DDBJ whole genome shotgun (WGS) entry which is preliminary data.</text>
</comment>
<proteinExistence type="predicted"/>
<sequence length="61" mass="6260">MVGSEICLRVYSGNICVAGVIDASCALGLLGIARSESFCGVAVCFACENVETAESKGDRDV</sequence>
<name>A0AA46BM18_9MICO</name>
<protein>
    <submittedName>
        <fullName evidence="1">Uncharacterized protein</fullName>
    </submittedName>
</protein>
<gene>
    <name evidence="1" type="ORF">NCTC7915_00558</name>
</gene>
<dbReference type="EMBL" id="UFYA01000001">
    <property type="protein sequence ID" value="STD06126.1"/>
    <property type="molecule type" value="Genomic_DNA"/>
</dbReference>
<evidence type="ECO:0000313" key="1">
    <source>
        <dbReference type="EMBL" id="STD06126.1"/>
    </source>
</evidence>
<dbReference type="Proteomes" id="UP000254118">
    <property type="component" value="Unassembled WGS sequence"/>
</dbReference>
<evidence type="ECO:0000313" key="2">
    <source>
        <dbReference type="Proteomes" id="UP000254118"/>
    </source>
</evidence>
<organism evidence="1 2">
    <name type="scientific">Dermatophilus congolensis</name>
    <dbReference type="NCBI Taxonomy" id="1863"/>
    <lineage>
        <taxon>Bacteria</taxon>
        <taxon>Bacillati</taxon>
        <taxon>Actinomycetota</taxon>
        <taxon>Actinomycetes</taxon>
        <taxon>Micrococcales</taxon>
        <taxon>Dermatophilaceae</taxon>
        <taxon>Dermatophilus</taxon>
    </lineage>
</organism>